<evidence type="ECO:0000313" key="4">
    <source>
        <dbReference type="EMBL" id="KAK0407097.1"/>
    </source>
</evidence>
<dbReference type="InterPro" id="IPR017441">
    <property type="entry name" value="Protein_kinase_ATP_BS"/>
</dbReference>
<dbReference type="GO" id="GO:0005524">
    <property type="term" value="F:ATP binding"/>
    <property type="evidence" value="ECO:0007669"/>
    <property type="project" value="UniProtKB-UniRule"/>
</dbReference>
<dbReference type="FunFam" id="1.10.510.10:FF:000967">
    <property type="entry name" value="Protein CBG11274"/>
    <property type="match status" value="1"/>
</dbReference>
<name>A0AA39HLZ0_9BILA</name>
<dbReference type="GO" id="GO:0004672">
    <property type="term" value="F:protein kinase activity"/>
    <property type="evidence" value="ECO:0007669"/>
    <property type="project" value="InterPro"/>
</dbReference>
<evidence type="ECO:0000256" key="2">
    <source>
        <dbReference type="SAM" id="MobiDB-lite"/>
    </source>
</evidence>
<keyword evidence="1" id="KW-0547">Nucleotide-binding</keyword>
<dbReference type="PROSITE" id="PS00107">
    <property type="entry name" value="PROTEIN_KINASE_ATP"/>
    <property type="match status" value="1"/>
</dbReference>
<dbReference type="SMART" id="SM00220">
    <property type="entry name" value="S_TKc"/>
    <property type="match status" value="1"/>
</dbReference>
<dbReference type="Pfam" id="PF00069">
    <property type="entry name" value="Pkinase"/>
    <property type="match status" value="1"/>
</dbReference>
<feature type="binding site" evidence="1">
    <location>
        <position position="57"/>
    </location>
    <ligand>
        <name>ATP</name>
        <dbReference type="ChEBI" id="CHEBI:30616"/>
    </ligand>
</feature>
<keyword evidence="1" id="KW-0067">ATP-binding</keyword>
<organism evidence="4 5">
    <name type="scientific">Steinernema hermaphroditum</name>
    <dbReference type="NCBI Taxonomy" id="289476"/>
    <lineage>
        <taxon>Eukaryota</taxon>
        <taxon>Metazoa</taxon>
        <taxon>Ecdysozoa</taxon>
        <taxon>Nematoda</taxon>
        <taxon>Chromadorea</taxon>
        <taxon>Rhabditida</taxon>
        <taxon>Tylenchina</taxon>
        <taxon>Panagrolaimomorpha</taxon>
        <taxon>Strongyloidoidea</taxon>
        <taxon>Steinernematidae</taxon>
        <taxon>Steinernema</taxon>
    </lineage>
</organism>
<reference evidence="4" key="1">
    <citation type="submission" date="2023-06" db="EMBL/GenBank/DDBJ databases">
        <title>Genomic analysis of the entomopathogenic nematode Steinernema hermaphroditum.</title>
        <authorList>
            <person name="Schwarz E.M."/>
            <person name="Heppert J.K."/>
            <person name="Baniya A."/>
            <person name="Schwartz H.T."/>
            <person name="Tan C.-H."/>
            <person name="Antoshechkin I."/>
            <person name="Sternberg P.W."/>
            <person name="Goodrich-Blair H."/>
            <person name="Dillman A.R."/>
        </authorList>
    </citation>
    <scope>NUCLEOTIDE SEQUENCE</scope>
    <source>
        <strain evidence="4">PS9179</strain>
        <tissue evidence="4">Whole animal</tissue>
    </source>
</reference>
<accession>A0AA39HLZ0</accession>
<comment type="caution">
    <text evidence="4">The sequence shown here is derived from an EMBL/GenBank/DDBJ whole genome shotgun (WGS) entry which is preliminary data.</text>
</comment>
<evidence type="ECO:0000259" key="3">
    <source>
        <dbReference type="PROSITE" id="PS50011"/>
    </source>
</evidence>
<feature type="compositionally biased region" description="Polar residues" evidence="2">
    <location>
        <begin position="324"/>
        <end position="350"/>
    </location>
</feature>
<gene>
    <name evidence="4" type="ORF">QR680_018994</name>
</gene>
<keyword evidence="5" id="KW-1185">Reference proteome</keyword>
<dbReference type="InterPro" id="IPR011009">
    <property type="entry name" value="Kinase-like_dom_sf"/>
</dbReference>
<sequence>MVTITADDMDAADIPSGAILTNKTLKYRFVEKIGSGGYGAVYKVQLDPSDNKEYAMKIEKKLDRREHSKLNMEVHILKMMGHKPEGKTHFLKMYDRGKKEKFFFIVMTLVGDSLLDLKRHRVRGVFSPTTGVKVARQSLEAIEELHDCGFIHRDIKPGNYAIGRHPYHCTVYILDFGIARRFINSGGEVKAPRVKVHFKGTVRYASVNCHRGKENGPKDDCESWLYMMVDLCNSEGVPWRRAQDREKVFEMKEEARTVKGKERLFKEMALTEWSNMIDYIDKVGYQDKVDYTYLYEMLDESSRTMHIDLTTPYDWEKDEKELQSAGTERSSCTNPSMKSGISSSLTPKKK</sequence>
<dbReference type="PROSITE" id="PS50011">
    <property type="entry name" value="PROTEIN_KINASE_DOM"/>
    <property type="match status" value="1"/>
</dbReference>
<protein>
    <recommendedName>
        <fullName evidence="3">Protein kinase domain-containing protein</fullName>
    </recommendedName>
</protein>
<proteinExistence type="predicted"/>
<dbReference type="InterPro" id="IPR050235">
    <property type="entry name" value="CK1_Ser-Thr_kinase"/>
</dbReference>
<dbReference type="PANTHER" id="PTHR11909">
    <property type="entry name" value="CASEIN KINASE-RELATED"/>
    <property type="match status" value="1"/>
</dbReference>
<dbReference type="InterPro" id="IPR000719">
    <property type="entry name" value="Prot_kinase_dom"/>
</dbReference>
<feature type="domain" description="Protein kinase" evidence="3">
    <location>
        <begin position="27"/>
        <end position="309"/>
    </location>
</feature>
<evidence type="ECO:0000313" key="5">
    <source>
        <dbReference type="Proteomes" id="UP001175271"/>
    </source>
</evidence>
<dbReference type="SUPFAM" id="SSF56112">
    <property type="entry name" value="Protein kinase-like (PK-like)"/>
    <property type="match status" value="1"/>
</dbReference>
<evidence type="ECO:0000256" key="1">
    <source>
        <dbReference type="PROSITE-ProRule" id="PRU10141"/>
    </source>
</evidence>
<feature type="region of interest" description="Disordered" evidence="2">
    <location>
        <begin position="319"/>
        <end position="350"/>
    </location>
</feature>
<dbReference type="EMBL" id="JAUCMV010000004">
    <property type="protein sequence ID" value="KAK0407097.1"/>
    <property type="molecule type" value="Genomic_DNA"/>
</dbReference>
<dbReference type="Gene3D" id="1.10.510.10">
    <property type="entry name" value="Transferase(Phosphotransferase) domain 1"/>
    <property type="match status" value="1"/>
</dbReference>
<dbReference type="Proteomes" id="UP001175271">
    <property type="component" value="Unassembled WGS sequence"/>
</dbReference>
<dbReference type="AlphaFoldDB" id="A0AA39HLZ0"/>